<name>A0A6P0HHL4_9ACTN</name>
<keyword evidence="2" id="KW-0472">Membrane</keyword>
<sequence>MDTAVDRRRLVRGLVAVGVAAVLVLLVLLGVLWWGGAAGGDDREAGAATAGAPAETSGGTPATMATVTGEWTYVTVPDDDPREGTGRMVFEDERASSTLTCSYSTADMVWGPDGALRFEQVLSARTVCMTRDGEPLPGPDLLAVRSAVLVDGILHLRDAAGATVVELRRTDAAAGASAAVDGTWVVERVVGEELPHAGDARITIAADALRGVDVCNSVGGEVVRGDDGALRFGRVVTTLVGCGTRFGQTLVDTRSAEVRDGDELVLRAGDGTTLAELRRVHLPEGTFVTALGDGTRLEIVIADGRVSSPAGCDGLVGSYEAADDGTFAFEPGIGRGGACDRSGELVEELVAAVHWSGSPTTLDLWAADGTRLVHLGAAD</sequence>
<organism evidence="4 5">
    <name type="scientific">Nocardioides zeae</name>
    <dbReference type="NCBI Taxonomy" id="1457234"/>
    <lineage>
        <taxon>Bacteria</taxon>
        <taxon>Bacillati</taxon>
        <taxon>Actinomycetota</taxon>
        <taxon>Actinomycetes</taxon>
        <taxon>Propionibacteriales</taxon>
        <taxon>Nocardioidaceae</taxon>
        <taxon>Nocardioides</taxon>
    </lineage>
</organism>
<dbReference type="Proteomes" id="UP000468687">
    <property type="component" value="Unassembled WGS sequence"/>
</dbReference>
<dbReference type="Pfam" id="PF03724">
    <property type="entry name" value="META"/>
    <property type="match status" value="1"/>
</dbReference>
<feature type="region of interest" description="Disordered" evidence="1">
    <location>
        <begin position="43"/>
        <end position="62"/>
    </location>
</feature>
<keyword evidence="5" id="KW-1185">Reference proteome</keyword>
<keyword evidence="2" id="KW-1133">Transmembrane helix</keyword>
<evidence type="ECO:0000256" key="1">
    <source>
        <dbReference type="SAM" id="MobiDB-lite"/>
    </source>
</evidence>
<comment type="caution">
    <text evidence="4">The sequence shown here is derived from an EMBL/GenBank/DDBJ whole genome shotgun (WGS) entry which is preliminary data.</text>
</comment>
<proteinExistence type="predicted"/>
<evidence type="ECO:0000313" key="5">
    <source>
        <dbReference type="Proteomes" id="UP000468687"/>
    </source>
</evidence>
<keyword evidence="2" id="KW-0812">Transmembrane</keyword>
<feature type="domain" description="DUF306" evidence="3">
    <location>
        <begin position="179"/>
        <end position="277"/>
    </location>
</feature>
<reference evidence="4 5" key="1">
    <citation type="journal article" date="2014" name="Int. J. Syst. Evol. Microbiol.">
        <title>Nocardioides zeae sp. nov., isolated from the stem of Zea mays.</title>
        <authorList>
            <person name="Glaeser S.P."/>
            <person name="McInroy J.A."/>
            <person name="Busse H.J."/>
            <person name="Kampfer P."/>
        </authorList>
    </citation>
    <scope>NUCLEOTIDE SEQUENCE [LARGE SCALE GENOMIC DNA]</scope>
    <source>
        <strain evidence="4 5">JCM 30728</strain>
    </source>
</reference>
<accession>A0A6P0HHL4</accession>
<evidence type="ECO:0000256" key="2">
    <source>
        <dbReference type="SAM" id="Phobius"/>
    </source>
</evidence>
<dbReference type="EMBL" id="JAAGXA010000003">
    <property type="protein sequence ID" value="NEN77717.1"/>
    <property type="molecule type" value="Genomic_DNA"/>
</dbReference>
<evidence type="ECO:0000313" key="4">
    <source>
        <dbReference type="EMBL" id="NEN77717.1"/>
    </source>
</evidence>
<evidence type="ECO:0000259" key="3">
    <source>
        <dbReference type="Pfam" id="PF03724"/>
    </source>
</evidence>
<dbReference type="AlphaFoldDB" id="A0A6P0HHL4"/>
<dbReference type="InterPro" id="IPR038670">
    <property type="entry name" value="HslJ-like_sf"/>
</dbReference>
<protein>
    <submittedName>
        <fullName evidence="4">META domain-containing protein</fullName>
    </submittedName>
</protein>
<dbReference type="RefSeq" id="WP_163771087.1">
    <property type="nucleotide sequence ID" value="NZ_JAAGXA010000003.1"/>
</dbReference>
<feature type="transmembrane region" description="Helical" evidence="2">
    <location>
        <begin position="12"/>
        <end position="34"/>
    </location>
</feature>
<gene>
    <name evidence="4" type="ORF">G3T38_05445</name>
</gene>
<dbReference type="Gene3D" id="2.40.128.270">
    <property type="match status" value="1"/>
</dbReference>
<dbReference type="InterPro" id="IPR005184">
    <property type="entry name" value="DUF306_Meta_HslJ"/>
</dbReference>